<dbReference type="Pfam" id="PF21370">
    <property type="entry name" value="PAS_GdpP"/>
    <property type="match status" value="1"/>
</dbReference>
<comment type="function">
    <text evidence="15">Has phosphodiesterase (PDE) activity against cyclic-di-AMP (c-di-AMP).</text>
</comment>
<evidence type="ECO:0000256" key="15">
    <source>
        <dbReference type="PIRNR" id="PIRNR026583"/>
    </source>
</evidence>
<comment type="cofactor">
    <cofactor evidence="1">
        <name>heme b</name>
        <dbReference type="ChEBI" id="CHEBI:60344"/>
    </cofactor>
</comment>
<evidence type="ECO:0000256" key="3">
    <source>
        <dbReference type="ARBA" id="ARBA00022475"/>
    </source>
</evidence>
<dbReference type="EMBL" id="SLXK01000055">
    <property type="protein sequence ID" value="TCP20031.1"/>
    <property type="molecule type" value="Genomic_DNA"/>
</dbReference>
<evidence type="ECO:0000256" key="1">
    <source>
        <dbReference type="ARBA" id="ARBA00001970"/>
    </source>
</evidence>
<dbReference type="PIRSF" id="PIRSF026583">
    <property type="entry name" value="YybT"/>
    <property type="match status" value="1"/>
</dbReference>
<accession>A0A4R2NFF5</accession>
<comment type="caution">
    <text evidence="19">The sequence shown here is derived from an EMBL/GenBank/DDBJ whole genome shotgun (WGS) entry which is preliminary data.</text>
</comment>
<keyword evidence="4" id="KW-0349">Heme</keyword>
<dbReference type="Pfam" id="PF02272">
    <property type="entry name" value="DHHA1"/>
    <property type="match status" value="1"/>
</dbReference>
<dbReference type="GO" id="GO:0106409">
    <property type="term" value="F:cyclic-di-AMP phosphodiesterase activity"/>
    <property type="evidence" value="ECO:0007669"/>
    <property type="project" value="UniProtKB-EC"/>
</dbReference>
<feature type="transmembrane region" description="Helical" evidence="17">
    <location>
        <begin position="20"/>
        <end position="51"/>
    </location>
</feature>
<dbReference type="RefSeq" id="WP_132748140.1">
    <property type="nucleotide sequence ID" value="NZ_SLXK01000055.1"/>
</dbReference>
<dbReference type="InterPro" id="IPR049553">
    <property type="entry name" value="GdpP-like_PAS"/>
</dbReference>
<evidence type="ECO:0000256" key="11">
    <source>
        <dbReference type="ARBA" id="ARBA00023211"/>
    </source>
</evidence>
<comment type="catalytic activity">
    <reaction evidence="12">
        <text>3',3'-c-di-AMP + H2O = 5'-O-phosphonoadenylyl-(3'-&gt;5')-adenosine + H(+)</text>
        <dbReference type="Rhea" id="RHEA:54420"/>
        <dbReference type="ChEBI" id="CHEBI:15377"/>
        <dbReference type="ChEBI" id="CHEBI:15378"/>
        <dbReference type="ChEBI" id="CHEBI:71500"/>
        <dbReference type="ChEBI" id="CHEBI:138171"/>
        <dbReference type="EC" id="3.1.4.59"/>
    </reaction>
</comment>
<dbReference type="Gene3D" id="3.30.450.20">
    <property type="entry name" value="PAS domain"/>
    <property type="match status" value="1"/>
</dbReference>
<protein>
    <recommendedName>
        <fullName evidence="14 15">Cyclic-di-AMP phosphodiesterase</fullName>
        <ecNumber evidence="15">3.1.4.-</ecNumber>
    </recommendedName>
</protein>
<comment type="cofactor">
    <cofactor evidence="16">
        <name>Mn(2+)</name>
        <dbReference type="ChEBI" id="CHEBI:29035"/>
    </cofactor>
    <text evidence="16">For phosphodiesterase activity, probably binds 2 Mn(2+) per subunit.</text>
</comment>
<dbReference type="InterPro" id="IPR001667">
    <property type="entry name" value="DDH_dom"/>
</dbReference>
<evidence type="ECO:0000313" key="20">
    <source>
        <dbReference type="Proteomes" id="UP000295416"/>
    </source>
</evidence>
<keyword evidence="5 17" id="KW-0812">Transmembrane</keyword>
<dbReference type="FunFam" id="3.90.1640.10:FF:000002">
    <property type="entry name" value="Cyclic-di-AMP phosphodiesterase"/>
    <property type="match status" value="1"/>
</dbReference>
<dbReference type="OrthoDB" id="9759476at2"/>
<feature type="domain" description="GGDEF" evidence="18">
    <location>
        <begin position="173"/>
        <end position="301"/>
    </location>
</feature>
<evidence type="ECO:0000256" key="9">
    <source>
        <dbReference type="ARBA" id="ARBA00023004"/>
    </source>
</evidence>
<dbReference type="GO" id="GO:0046872">
    <property type="term" value="F:metal ion binding"/>
    <property type="evidence" value="ECO:0007669"/>
    <property type="project" value="UniProtKB-KW"/>
</dbReference>
<dbReference type="Gene3D" id="3.10.310.30">
    <property type="match status" value="1"/>
</dbReference>
<feature type="binding site" evidence="16">
    <location>
        <position position="420"/>
    </location>
    <ligand>
        <name>Mn(2+)</name>
        <dbReference type="ChEBI" id="CHEBI:29035"/>
        <label>2</label>
    </ligand>
</feature>
<keyword evidence="8 17" id="KW-1133">Transmembrane helix</keyword>
<evidence type="ECO:0000256" key="12">
    <source>
        <dbReference type="ARBA" id="ARBA00051753"/>
    </source>
</evidence>
<dbReference type="InterPro" id="IPR051319">
    <property type="entry name" value="Oligoribo/pAp-PDE_c-di-AMP_PDE"/>
</dbReference>
<keyword evidence="9" id="KW-0408">Iron</keyword>
<dbReference type="Proteomes" id="UP000295416">
    <property type="component" value="Unassembled WGS sequence"/>
</dbReference>
<dbReference type="GO" id="GO:0003676">
    <property type="term" value="F:nucleic acid binding"/>
    <property type="evidence" value="ECO:0007669"/>
    <property type="project" value="UniProtKB-UniRule"/>
</dbReference>
<feature type="binding site" evidence="16">
    <location>
        <position position="420"/>
    </location>
    <ligand>
        <name>Mn(2+)</name>
        <dbReference type="ChEBI" id="CHEBI:29035"/>
        <label>1</label>
    </ligand>
</feature>
<evidence type="ECO:0000256" key="2">
    <source>
        <dbReference type="ARBA" id="ARBA00004651"/>
    </source>
</evidence>
<dbReference type="InterPro" id="IPR000160">
    <property type="entry name" value="GGDEF_dom"/>
</dbReference>
<feature type="binding site" evidence="16">
    <location>
        <position position="349"/>
    </location>
    <ligand>
        <name>Mn(2+)</name>
        <dbReference type="ChEBI" id="CHEBI:29035"/>
        <label>1</label>
    </ligand>
</feature>
<evidence type="ECO:0000256" key="6">
    <source>
        <dbReference type="ARBA" id="ARBA00022723"/>
    </source>
</evidence>
<gene>
    <name evidence="19" type="ORF">EV207_15525</name>
</gene>
<proteinExistence type="inferred from homology"/>
<evidence type="ECO:0000256" key="5">
    <source>
        <dbReference type="ARBA" id="ARBA00022692"/>
    </source>
</evidence>
<dbReference type="PANTHER" id="PTHR47618">
    <property type="entry name" value="BIFUNCTIONAL OLIGORIBONUCLEASE AND PAP PHOSPHATASE NRNA"/>
    <property type="match status" value="1"/>
</dbReference>
<feature type="binding site" evidence="16">
    <location>
        <position position="351"/>
    </location>
    <ligand>
        <name>Mn(2+)</name>
        <dbReference type="ChEBI" id="CHEBI:29035"/>
        <label>2</label>
    </ligand>
</feature>
<dbReference type="PANTHER" id="PTHR47618:SF2">
    <property type="entry name" value="CYCLIC-DI-AMP PHOSPHODIESTERASE GDPP"/>
    <property type="match status" value="1"/>
</dbReference>
<comment type="similarity">
    <text evidence="13 15">Belongs to the GdpP/PdeA phosphodiesterase family.</text>
</comment>
<comment type="subcellular location">
    <subcellularLocation>
        <location evidence="2">Cell membrane</location>
        <topology evidence="2">Multi-pass membrane protein</topology>
    </subcellularLocation>
</comment>
<feature type="binding site" evidence="16">
    <location>
        <position position="345"/>
    </location>
    <ligand>
        <name>Mn(2+)</name>
        <dbReference type="ChEBI" id="CHEBI:29035"/>
        <label>1</label>
    </ligand>
</feature>
<dbReference type="EC" id="3.1.4.-" evidence="15"/>
<evidence type="ECO:0000256" key="4">
    <source>
        <dbReference type="ARBA" id="ARBA00022617"/>
    </source>
</evidence>
<dbReference type="InterPro" id="IPR038763">
    <property type="entry name" value="DHH_sf"/>
</dbReference>
<feature type="binding site" evidence="16">
    <location>
        <position position="444"/>
    </location>
    <ligand>
        <name>Mn(2+)</name>
        <dbReference type="ChEBI" id="CHEBI:29035"/>
        <label>2</label>
    </ligand>
</feature>
<dbReference type="Pfam" id="PF24898">
    <property type="entry name" value="GGDEF_GdpP"/>
    <property type="match status" value="1"/>
</dbReference>
<feature type="binding site" evidence="16">
    <location>
        <position position="499"/>
    </location>
    <ligand>
        <name>Mn(2+)</name>
        <dbReference type="ChEBI" id="CHEBI:29035"/>
        <label>2</label>
    </ligand>
</feature>
<keyword evidence="10 15" id="KW-0472">Membrane</keyword>
<keyword evidence="7 15" id="KW-0378">Hydrolase</keyword>
<evidence type="ECO:0000256" key="13">
    <source>
        <dbReference type="ARBA" id="ARBA00061474"/>
    </source>
</evidence>
<keyword evidence="11 16" id="KW-0464">Manganese</keyword>
<sequence>MSNQIKHRWRKDQLLILGILSLVFLVCTVILNWIIGLVGLVILAFVIFWILRSDVKFEKKLEKYITTLSHRVKKVGDEALLEMPIGIILYDERYNIEWMNTYMISLTGGNSFLAHSINHISEALIPIITGDEEEAVAKINKRRYRVVPKREERLLYLFDVTPFLETKERYSNEQTVFAIIYLDNYDEVTQGMEDQLKSNLNNKMTAIIKDWALEKEIYLKRFSSEKFFAVLDQSKLKDLEKGKFSILDDVRESTSKSHIPLTLSVGIGANTTSLLELGQLAQSALDLALGRGGDQVVIKHPDGKVRFFGGKSNPIEKRTRVRARVISHALSELIIESDQVMVMGHQLPDMDAIGAGIGIMEIAEANEKHASIVVEPENYGSGVIKLIEEIQEREELWSKFISTEEAIDQTTEKTLVVVVDTHKPSMVMEPKLLTKADRVVVMDHHRRGEEFIKDPVLVYMEPYASSTSELVTELLEYQPKKLKLGVIEATSMLAGITVDTKSFTLRTGARTFDAASYLRANGADTILVQKLLREDLDHFNRRAKLIQNTELYRGDIAIAVGDKDMTCDQVLIAQAADTLLSMENIRASFVISVLKDEKIGISARSLGEINVQLVMESIGGGGHLTNAATQLNDMTIEEAKDKLKEVIDEYLEGGE</sequence>
<evidence type="ECO:0000256" key="16">
    <source>
        <dbReference type="PIRSR" id="PIRSR026583-50"/>
    </source>
</evidence>
<dbReference type="SUPFAM" id="SSF64182">
    <property type="entry name" value="DHH phosphoesterases"/>
    <property type="match status" value="1"/>
</dbReference>
<dbReference type="FunFam" id="3.10.310.30:FF:000002">
    <property type="entry name" value="Cyclic-di-AMP phosphodiesterase"/>
    <property type="match status" value="1"/>
</dbReference>
<dbReference type="AlphaFoldDB" id="A0A4R2NFF5"/>
<dbReference type="Gene3D" id="3.90.1640.10">
    <property type="entry name" value="inorganic pyrophosphatase (n-terminal core)"/>
    <property type="match status" value="1"/>
</dbReference>
<evidence type="ECO:0000256" key="7">
    <source>
        <dbReference type="ARBA" id="ARBA00022801"/>
    </source>
</evidence>
<evidence type="ECO:0000259" key="18">
    <source>
        <dbReference type="PROSITE" id="PS50887"/>
    </source>
</evidence>
<evidence type="ECO:0000256" key="14">
    <source>
        <dbReference type="ARBA" id="ARBA00066839"/>
    </source>
</evidence>
<dbReference type="Pfam" id="PF01368">
    <property type="entry name" value="DHH"/>
    <property type="match status" value="1"/>
</dbReference>
<evidence type="ECO:0000256" key="10">
    <source>
        <dbReference type="ARBA" id="ARBA00023136"/>
    </source>
</evidence>
<keyword evidence="20" id="KW-1185">Reference proteome</keyword>
<keyword evidence="6 16" id="KW-0479">Metal-binding</keyword>
<keyword evidence="3 15" id="KW-1003">Cell membrane</keyword>
<dbReference type="GO" id="GO:0005886">
    <property type="term" value="C:plasma membrane"/>
    <property type="evidence" value="ECO:0007669"/>
    <property type="project" value="UniProtKB-SubCell"/>
</dbReference>
<reference evidence="19 20" key="1">
    <citation type="submission" date="2019-03" db="EMBL/GenBank/DDBJ databases">
        <title>Genomic Encyclopedia of Type Strains, Phase IV (KMG-IV): sequencing the most valuable type-strain genomes for metagenomic binning, comparative biology and taxonomic classification.</title>
        <authorList>
            <person name="Goeker M."/>
        </authorList>
    </citation>
    <scope>NUCLEOTIDE SEQUENCE [LARGE SCALE GENOMIC DNA]</scope>
    <source>
        <strain evidence="19 20">DSM 19377</strain>
    </source>
</reference>
<dbReference type="InterPro" id="IPR003156">
    <property type="entry name" value="DHHA1_dom"/>
</dbReference>
<evidence type="ECO:0000256" key="17">
    <source>
        <dbReference type="SAM" id="Phobius"/>
    </source>
</evidence>
<evidence type="ECO:0000313" key="19">
    <source>
        <dbReference type="EMBL" id="TCP20031.1"/>
    </source>
</evidence>
<dbReference type="InterPro" id="IPR014528">
    <property type="entry name" value="GdpP/PdeA"/>
</dbReference>
<dbReference type="SMART" id="SM00267">
    <property type="entry name" value="GGDEF"/>
    <property type="match status" value="1"/>
</dbReference>
<name>A0A4R2NFF5_9BACL</name>
<dbReference type="GO" id="GO:0016787">
    <property type="term" value="F:hydrolase activity"/>
    <property type="evidence" value="ECO:0007669"/>
    <property type="project" value="UniProtKB-UniRule"/>
</dbReference>
<dbReference type="PROSITE" id="PS50887">
    <property type="entry name" value="GGDEF"/>
    <property type="match status" value="1"/>
</dbReference>
<organism evidence="19 20">
    <name type="scientific">Scopulibacillus darangshiensis</name>
    <dbReference type="NCBI Taxonomy" id="442528"/>
    <lineage>
        <taxon>Bacteria</taxon>
        <taxon>Bacillati</taxon>
        <taxon>Bacillota</taxon>
        <taxon>Bacilli</taxon>
        <taxon>Bacillales</taxon>
        <taxon>Sporolactobacillaceae</taxon>
        <taxon>Scopulibacillus</taxon>
    </lineage>
</organism>
<evidence type="ECO:0000256" key="8">
    <source>
        <dbReference type="ARBA" id="ARBA00022989"/>
    </source>
</evidence>